<dbReference type="InterPro" id="IPR001734">
    <property type="entry name" value="Na/solute_symporter"/>
</dbReference>
<keyword evidence="5 11" id="KW-0597">Phosphoprotein</keyword>
<feature type="transmembrane region" description="Helical" evidence="12">
    <location>
        <begin position="408"/>
        <end position="432"/>
    </location>
</feature>
<dbReference type="InterPro" id="IPR038377">
    <property type="entry name" value="Na/Glc_symporter_sf"/>
</dbReference>
<keyword evidence="18" id="KW-1185">Reference proteome</keyword>
<keyword evidence="8 16" id="KW-0418">Kinase</keyword>
<reference evidence="16 17" key="1">
    <citation type="submission" date="2018-06" db="EMBL/GenBank/DDBJ databases">
        <authorList>
            <consortium name="Pathogen Informatics"/>
            <person name="Doyle S."/>
        </authorList>
    </citation>
    <scope>NUCLEOTIDE SEQUENCE [LARGE SCALE GENOMIC DNA]</scope>
    <source>
        <strain evidence="16 17">NCTC11997</strain>
    </source>
</reference>
<dbReference type="CDD" id="cd00075">
    <property type="entry name" value="HATPase"/>
    <property type="match status" value="1"/>
</dbReference>
<evidence type="ECO:0000313" key="16">
    <source>
        <dbReference type="EMBL" id="SUA55629.1"/>
    </source>
</evidence>
<keyword evidence="9 12" id="KW-1133">Transmembrane helix</keyword>
<dbReference type="InterPro" id="IPR036097">
    <property type="entry name" value="HisK_dim/P_sf"/>
</dbReference>
<dbReference type="PRINTS" id="PR00344">
    <property type="entry name" value="BCTRLSENSOR"/>
</dbReference>
<evidence type="ECO:0000256" key="8">
    <source>
        <dbReference type="ARBA" id="ARBA00022777"/>
    </source>
</evidence>
<feature type="transmembrane region" description="Helical" evidence="12">
    <location>
        <begin position="67"/>
        <end position="86"/>
    </location>
</feature>
<dbReference type="InterPro" id="IPR001789">
    <property type="entry name" value="Sig_transdc_resp-reg_receiver"/>
</dbReference>
<organism evidence="16 17">
    <name type="scientific">Oligella ureolytica</name>
    <dbReference type="NCBI Taxonomy" id="90244"/>
    <lineage>
        <taxon>Bacteria</taxon>
        <taxon>Pseudomonadati</taxon>
        <taxon>Pseudomonadota</taxon>
        <taxon>Betaproteobacteria</taxon>
        <taxon>Burkholderiales</taxon>
        <taxon>Alcaligenaceae</taxon>
        <taxon>Oligella</taxon>
    </lineage>
</organism>
<feature type="transmembrane region" description="Helical" evidence="12">
    <location>
        <begin position="377"/>
        <end position="396"/>
    </location>
</feature>
<evidence type="ECO:0000256" key="12">
    <source>
        <dbReference type="SAM" id="Phobius"/>
    </source>
</evidence>
<name>A0A378XI72_9BURK</name>
<evidence type="ECO:0000256" key="5">
    <source>
        <dbReference type="ARBA" id="ARBA00022553"/>
    </source>
</evidence>
<feature type="transmembrane region" description="Helical" evidence="12">
    <location>
        <begin position="153"/>
        <end position="175"/>
    </location>
</feature>
<feature type="transmembrane region" description="Helical" evidence="12">
    <location>
        <begin position="272"/>
        <end position="293"/>
    </location>
</feature>
<dbReference type="GO" id="GO:0022857">
    <property type="term" value="F:transmembrane transporter activity"/>
    <property type="evidence" value="ECO:0007669"/>
    <property type="project" value="InterPro"/>
</dbReference>
<dbReference type="AlphaFoldDB" id="A0A378XI72"/>
<evidence type="ECO:0000256" key="11">
    <source>
        <dbReference type="PROSITE-ProRule" id="PRU00169"/>
    </source>
</evidence>
<feature type="transmembrane region" description="Helical" evidence="12">
    <location>
        <begin position="323"/>
        <end position="356"/>
    </location>
</feature>
<evidence type="ECO:0000259" key="14">
    <source>
        <dbReference type="PROSITE" id="PS50110"/>
    </source>
</evidence>
<dbReference type="Pfam" id="PF00512">
    <property type="entry name" value="HisKA"/>
    <property type="match status" value="1"/>
</dbReference>
<proteinExistence type="inferred from homology"/>
<evidence type="ECO:0000313" key="18">
    <source>
        <dbReference type="Proteomes" id="UP000594903"/>
    </source>
</evidence>
<dbReference type="InterPro" id="IPR035965">
    <property type="entry name" value="PAS-like_dom_sf"/>
</dbReference>
<dbReference type="Gene3D" id="3.30.565.10">
    <property type="entry name" value="Histidine kinase-like ATPase, C-terminal domain"/>
    <property type="match status" value="1"/>
</dbReference>
<feature type="transmembrane region" description="Helical" evidence="12">
    <location>
        <begin position="115"/>
        <end position="133"/>
    </location>
</feature>
<feature type="transmembrane region" description="Helical" evidence="12">
    <location>
        <begin position="495"/>
        <end position="513"/>
    </location>
</feature>
<dbReference type="InterPro" id="IPR036890">
    <property type="entry name" value="HATPase_C_sf"/>
</dbReference>
<feature type="modified residue" description="4-aspartylphosphate" evidence="11">
    <location>
        <position position="1082"/>
    </location>
</feature>
<evidence type="ECO:0000313" key="15">
    <source>
        <dbReference type="EMBL" id="QPT39322.1"/>
    </source>
</evidence>
<dbReference type="EC" id="2.7.13.3" evidence="4"/>
<gene>
    <name evidence="16" type="primary">rcsC</name>
    <name evidence="15" type="ORF">I6G29_09075</name>
    <name evidence="16" type="ORF">NCTC11997_01879</name>
</gene>
<dbReference type="GO" id="GO:0005886">
    <property type="term" value="C:plasma membrane"/>
    <property type="evidence" value="ECO:0007669"/>
    <property type="project" value="TreeGrafter"/>
</dbReference>
<evidence type="ECO:0000313" key="17">
    <source>
        <dbReference type="Proteomes" id="UP000254603"/>
    </source>
</evidence>
<feature type="transmembrane region" description="Helical" evidence="12">
    <location>
        <begin position="187"/>
        <end position="213"/>
    </location>
</feature>
<evidence type="ECO:0000259" key="13">
    <source>
        <dbReference type="PROSITE" id="PS50109"/>
    </source>
</evidence>
<dbReference type="PROSITE" id="PS50283">
    <property type="entry name" value="NA_SOLUT_SYMP_3"/>
    <property type="match status" value="1"/>
</dbReference>
<dbReference type="EMBL" id="CP065725">
    <property type="protein sequence ID" value="QPT39322.1"/>
    <property type="molecule type" value="Genomic_DNA"/>
</dbReference>
<dbReference type="SUPFAM" id="SSF55874">
    <property type="entry name" value="ATPase domain of HSP90 chaperone/DNA topoisomerase II/histidine kinase"/>
    <property type="match status" value="1"/>
</dbReference>
<dbReference type="STRING" id="1122619.GCA_000373745_01994"/>
<dbReference type="GO" id="GO:0009927">
    <property type="term" value="F:histidine phosphotransfer kinase activity"/>
    <property type="evidence" value="ECO:0007669"/>
    <property type="project" value="TreeGrafter"/>
</dbReference>
<dbReference type="InterPro" id="IPR011006">
    <property type="entry name" value="CheY-like_superfamily"/>
</dbReference>
<dbReference type="Proteomes" id="UP000594903">
    <property type="component" value="Chromosome"/>
</dbReference>
<comment type="similarity">
    <text evidence="3">Belongs to the sodium:solute symporter (SSF) (TC 2.A.21) family.</text>
</comment>
<dbReference type="GO" id="GO:0000155">
    <property type="term" value="F:phosphorelay sensor kinase activity"/>
    <property type="evidence" value="ECO:0007669"/>
    <property type="project" value="InterPro"/>
</dbReference>
<feature type="transmembrane region" description="Helical" evidence="12">
    <location>
        <begin position="35"/>
        <end position="55"/>
    </location>
</feature>
<dbReference type="Pfam" id="PF02518">
    <property type="entry name" value="HATPase_c"/>
    <property type="match status" value="1"/>
</dbReference>
<dbReference type="OrthoDB" id="567977at2"/>
<feature type="transmembrane region" description="Helical" evidence="12">
    <location>
        <begin position="6"/>
        <end position="23"/>
    </location>
</feature>
<dbReference type="PANTHER" id="PTHR43047:SF9">
    <property type="entry name" value="HISTIDINE KINASE"/>
    <property type="match status" value="1"/>
</dbReference>
<dbReference type="CDD" id="cd00082">
    <property type="entry name" value="HisKA"/>
    <property type="match status" value="1"/>
</dbReference>
<evidence type="ECO:0000256" key="6">
    <source>
        <dbReference type="ARBA" id="ARBA00022679"/>
    </source>
</evidence>
<dbReference type="SMART" id="SM00388">
    <property type="entry name" value="HisKA"/>
    <property type="match status" value="1"/>
</dbReference>
<dbReference type="PROSITE" id="PS50110">
    <property type="entry name" value="RESPONSE_REGULATORY"/>
    <property type="match status" value="1"/>
</dbReference>
<dbReference type="Pfam" id="PF12860">
    <property type="entry name" value="PAS_7"/>
    <property type="match status" value="1"/>
</dbReference>
<dbReference type="SMART" id="SM00448">
    <property type="entry name" value="REC"/>
    <property type="match status" value="1"/>
</dbReference>
<dbReference type="Pfam" id="PF00072">
    <property type="entry name" value="Response_reg"/>
    <property type="match status" value="1"/>
</dbReference>
<protein>
    <recommendedName>
        <fullName evidence="4">histidine kinase</fullName>
        <ecNumber evidence="4">2.7.13.3</ecNumber>
    </recommendedName>
</protein>
<evidence type="ECO:0000256" key="9">
    <source>
        <dbReference type="ARBA" id="ARBA00022989"/>
    </source>
</evidence>
<keyword evidence="10 12" id="KW-0472">Membrane</keyword>
<dbReference type="InterPro" id="IPR003661">
    <property type="entry name" value="HisK_dim/P_dom"/>
</dbReference>
<evidence type="ECO:0000256" key="1">
    <source>
        <dbReference type="ARBA" id="ARBA00000085"/>
    </source>
</evidence>
<dbReference type="CDD" id="cd10322">
    <property type="entry name" value="SLC5sbd"/>
    <property type="match status" value="1"/>
</dbReference>
<dbReference type="PROSITE" id="PS50109">
    <property type="entry name" value="HIS_KIN"/>
    <property type="match status" value="1"/>
</dbReference>
<dbReference type="Gene3D" id="1.20.1730.10">
    <property type="entry name" value="Sodium/glucose cotransporter"/>
    <property type="match status" value="1"/>
</dbReference>
<dbReference type="RefSeq" id="WP_018575174.1">
    <property type="nucleotide sequence ID" value="NZ_CP065725.1"/>
</dbReference>
<dbReference type="Proteomes" id="UP000254603">
    <property type="component" value="Unassembled WGS sequence"/>
</dbReference>
<feature type="domain" description="Response regulatory" evidence="14">
    <location>
        <begin position="1034"/>
        <end position="1147"/>
    </location>
</feature>
<dbReference type="Gene3D" id="1.10.287.130">
    <property type="match status" value="1"/>
</dbReference>
<evidence type="ECO:0000256" key="4">
    <source>
        <dbReference type="ARBA" id="ARBA00012438"/>
    </source>
</evidence>
<evidence type="ECO:0000256" key="7">
    <source>
        <dbReference type="ARBA" id="ARBA00022692"/>
    </source>
</evidence>
<dbReference type="SUPFAM" id="SSF55785">
    <property type="entry name" value="PYP-like sensor domain (PAS domain)"/>
    <property type="match status" value="1"/>
</dbReference>
<dbReference type="SMART" id="SM00387">
    <property type="entry name" value="HATPase_c"/>
    <property type="match status" value="1"/>
</dbReference>
<keyword evidence="7 12" id="KW-0812">Transmembrane</keyword>
<evidence type="ECO:0000256" key="3">
    <source>
        <dbReference type="ARBA" id="ARBA00006434"/>
    </source>
</evidence>
<dbReference type="InterPro" id="IPR005467">
    <property type="entry name" value="His_kinase_dom"/>
</dbReference>
<feature type="transmembrane region" description="Helical" evidence="12">
    <location>
        <begin position="233"/>
        <end position="251"/>
    </location>
</feature>
<dbReference type="SUPFAM" id="SSF47384">
    <property type="entry name" value="Homodimeric domain of signal transducing histidine kinase"/>
    <property type="match status" value="1"/>
</dbReference>
<evidence type="ECO:0000256" key="10">
    <source>
        <dbReference type="ARBA" id="ARBA00023136"/>
    </source>
</evidence>
<dbReference type="PANTHER" id="PTHR43047">
    <property type="entry name" value="TWO-COMPONENT HISTIDINE PROTEIN KINASE"/>
    <property type="match status" value="1"/>
</dbReference>
<feature type="domain" description="Histidine kinase" evidence="13">
    <location>
        <begin position="796"/>
        <end position="1010"/>
    </location>
</feature>
<sequence length="1158" mass="128821">MSPTWVILASFIYLAILFGIAWAGDRYPLYEKRAWLRPTVYSLALAVYCSSWTFYGAVGSAVRHGWGYLPIYLGPFLMMVFFWRFLERLALAAQTQKIVSISDFMASRYERSQRLAGLVTIVALVAVVPYLALQFKAVTMSIGVFIGHEISSIIFGDPALYVAALMALFVIVFGTRQADATEHRPGLMLAIAAESLIKLVALIAVGIFAFIWLTVDDLDAVGAIHTLTQHTSSMSFVGQTLLAFAAVICLPRQFHVAIVESGDVRDIRSARWIFSLYLVLIALMVLPITMVAFNVFEDSSAATTAVMVDSYVLLLPLYKAQKALALLVYIGGFSAATGMMIVTSVALSTMVSNDLIMPYLLRRGWAEGSRGDYSKTLLWVRRGAVFFLVMAAYGYYAGTGSETALSAYGLMAFAAVVQFAPGLIGGLSWLGASRRGVEVGLAIGSLVWAYTLLLPALADAGWFSDAWVERGPFGIEWLIPYRLFGFGSMDPLTHGTFWSLIFNTSFFLLISLLKGPSLAERLRARTFLDPYAKNRRLETMNVPGNLLVHDLLVISGRIVGEARAMWSFEIHAKERGLVLSKDLKADAEWVQFTELMLAAVVGAASARLVLGSALRGSGVEVDVIVSVLDETRQELSFNRDVLTSTLENLEQGISVVDADMNLVAWNQKYKEFLDLPPSLLKLGQPVSDIMYFNAMRGRLRLVDSGNVTESVERRLNYMLEGSSYSAQRLIQDNQVIEIRGRPLPGGGYVTSYTDVTDFKRVEKELLEINMNLEQRVAERTEAAEKAQRLRSYFLTAVSHDVLQPINAARLFATSLQDVDDDAEQMRHLAERVDTSLRAAEELLEGLLDISQLESGRMQAEIQVFNAQELLDDLYQQYAPSAKRRKLRLSLHMKPVYVRSDMRLLRRILQNFLANALRYTQEGRIILGGRVRGNQVEFQVWDSGQGIPPNHLEKIFDEFQRYEQSFDWGERGLGLGLSICQRISVLLGHTLAVRSEVGKGSMFSVSVPLANEKEKNHQQEHLPHSSAASSLSGMRVLCLDNDLEILQGMQVLLTQWGVEVIAATTIDDALQMMDQKPHVLLVDYHLHDRLDGLDSLDALRDNARHLHGALLTADGSDELRNKARQRGYIVLTKPVKAASLRSFLTAQYESVKPKFDGLK</sequence>
<accession>A0A378XI72</accession>
<dbReference type="Gene3D" id="3.40.50.2300">
    <property type="match status" value="1"/>
</dbReference>
<dbReference type="SUPFAM" id="SSF52172">
    <property type="entry name" value="CheY-like"/>
    <property type="match status" value="1"/>
</dbReference>
<dbReference type="InterPro" id="IPR004358">
    <property type="entry name" value="Sig_transdc_His_kin-like_C"/>
</dbReference>
<dbReference type="FunFam" id="3.30.565.10:FF:000049">
    <property type="entry name" value="Two-component sensor histidine kinase"/>
    <property type="match status" value="1"/>
</dbReference>
<comment type="subcellular location">
    <subcellularLocation>
        <location evidence="2">Membrane</location>
        <topology evidence="2">Multi-pass membrane protein</topology>
    </subcellularLocation>
</comment>
<comment type="catalytic activity">
    <reaction evidence="1">
        <text>ATP + protein L-histidine = ADP + protein N-phospho-L-histidine.</text>
        <dbReference type="EC" id="2.7.13.3"/>
    </reaction>
</comment>
<dbReference type="EMBL" id="UGSB01000001">
    <property type="protein sequence ID" value="SUA55629.1"/>
    <property type="molecule type" value="Genomic_DNA"/>
</dbReference>
<dbReference type="CDD" id="cd00156">
    <property type="entry name" value="REC"/>
    <property type="match status" value="1"/>
</dbReference>
<dbReference type="Gene3D" id="3.30.450.20">
    <property type="entry name" value="PAS domain"/>
    <property type="match status" value="1"/>
</dbReference>
<reference evidence="15 18" key="2">
    <citation type="submission" date="2020-12" db="EMBL/GenBank/DDBJ databases">
        <title>FDA dAtabase for Regulatory Grade micrObial Sequences (FDA-ARGOS): Supporting development and validation of Infectious Disease Dx tests.</title>
        <authorList>
            <person name="Sproer C."/>
            <person name="Gronow S."/>
            <person name="Severitt S."/>
            <person name="Schroder I."/>
            <person name="Tallon L."/>
            <person name="Sadzewicz L."/>
            <person name="Zhao X."/>
            <person name="Boylan J."/>
            <person name="Ott S."/>
            <person name="Bowen H."/>
            <person name="Vavikolanu K."/>
            <person name="Mehta A."/>
            <person name="Aluvathingal J."/>
            <person name="Nadendla S."/>
            <person name="Lowell S."/>
            <person name="Myers T."/>
            <person name="Yan Y."/>
            <person name="Sichtig H."/>
        </authorList>
    </citation>
    <scope>NUCLEOTIDE SEQUENCE [LARGE SCALE GENOMIC DNA]</scope>
    <source>
        <strain evidence="15 18">FDAARGOS_872</strain>
    </source>
</reference>
<feature type="transmembrane region" description="Helical" evidence="12">
    <location>
        <begin position="439"/>
        <end position="458"/>
    </location>
</feature>
<dbReference type="InterPro" id="IPR003594">
    <property type="entry name" value="HATPase_dom"/>
</dbReference>
<keyword evidence="6 16" id="KW-0808">Transferase</keyword>
<evidence type="ECO:0000256" key="2">
    <source>
        <dbReference type="ARBA" id="ARBA00004141"/>
    </source>
</evidence>